<reference evidence="2" key="1">
    <citation type="submission" date="2020-10" db="EMBL/GenBank/DDBJ databases">
        <title>Genome Sequence of Monilinia vaccinii-corymbosi Sheds Light on Mummy Berry Disease Infection of Blueberry and Mating Type.</title>
        <authorList>
            <person name="Yow A.G."/>
            <person name="Zhang Y."/>
            <person name="Bansal K."/>
            <person name="Eacker S.M."/>
            <person name="Sullivan S."/>
            <person name="Liachko I."/>
            <person name="Cubeta M.A."/>
            <person name="Rollins J.A."/>
            <person name="Ashrafi H."/>
        </authorList>
    </citation>
    <scope>NUCLEOTIDE SEQUENCE</scope>
    <source>
        <strain evidence="2">RL-1</strain>
    </source>
</reference>
<proteinExistence type="predicted"/>
<feature type="region of interest" description="Disordered" evidence="1">
    <location>
        <begin position="1"/>
        <end position="31"/>
    </location>
</feature>
<feature type="compositionally biased region" description="Basic and acidic residues" evidence="1">
    <location>
        <begin position="1"/>
        <end position="20"/>
    </location>
</feature>
<dbReference type="Proteomes" id="UP000672032">
    <property type="component" value="Chromosome 8"/>
</dbReference>
<protein>
    <submittedName>
        <fullName evidence="2">Uncharacterized protein</fullName>
    </submittedName>
</protein>
<dbReference type="AlphaFoldDB" id="A0A8A3PR97"/>
<evidence type="ECO:0000313" key="3">
    <source>
        <dbReference type="Proteomes" id="UP000672032"/>
    </source>
</evidence>
<sequence>MTSKADYDTSCREASEHIGPQRDYGYNNNDYTGIKESYTDYRDKGLPRTCA</sequence>
<evidence type="ECO:0000256" key="1">
    <source>
        <dbReference type="SAM" id="MobiDB-lite"/>
    </source>
</evidence>
<accession>A0A8A3PR97</accession>
<gene>
    <name evidence="2" type="ORF">DSL72_009469</name>
</gene>
<organism evidence="2 3">
    <name type="scientific">Monilinia vaccinii-corymbosi</name>
    <dbReference type="NCBI Taxonomy" id="61207"/>
    <lineage>
        <taxon>Eukaryota</taxon>
        <taxon>Fungi</taxon>
        <taxon>Dikarya</taxon>
        <taxon>Ascomycota</taxon>
        <taxon>Pezizomycotina</taxon>
        <taxon>Leotiomycetes</taxon>
        <taxon>Helotiales</taxon>
        <taxon>Sclerotiniaceae</taxon>
        <taxon>Monilinia</taxon>
    </lineage>
</organism>
<dbReference type="EMBL" id="CP063412">
    <property type="protein sequence ID" value="QSZ37371.1"/>
    <property type="molecule type" value="Genomic_DNA"/>
</dbReference>
<keyword evidence="3" id="KW-1185">Reference proteome</keyword>
<evidence type="ECO:0000313" key="2">
    <source>
        <dbReference type="EMBL" id="QSZ37371.1"/>
    </source>
</evidence>
<name>A0A8A3PR97_9HELO</name>